<comment type="caution">
    <text evidence="1">The sequence shown here is derived from an EMBL/GenBank/DDBJ whole genome shotgun (WGS) entry which is preliminary data.</text>
</comment>
<gene>
    <name evidence="1" type="ORF">HETSPECPRED_003495</name>
</gene>
<organism evidence="1 2">
    <name type="scientific">Heterodermia speciosa</name>
    <dbReference type="NCBI Taxonomy" id="116794"/>
    <lineage>
        <taxon>Eukaryota</taxon>
        <taxon>Fungi</taxon>
        <taxon>Dikarya</taxon>
        <taxon>Ascomycota</taxon>
        <taxon>Pezizomycotina</taxon>
        <taxon>Lecanoromycetes</taxon>
        <taxon>OSLEUM clade</taxon>
        <taxon>Lecanoromycetidae</taxon>
        <taxon>Caliciales</taxon>
        <taxon>Physciaceae</taxon>
        <taxon>Heterodermia</taxon>
    </lineage>
</organism>
<dbReference type="InterPro" id="IPR027706">
    <property type="entry name" value="PGP_Pase"/>
</dbReference>
<dbReference type="SUPFAM" id="SSF56784">
    <property type="entry name" value="HAD-like"/>
    <property type="match status" value="1"/>
</dbReference>
<name>A0A8H3EFG5_9LECA</name>
<dbReference type="PANTHER" id="PTHR19288">
    <property type="entry name" value="4-NITROPHENYLPHOSPHATASE-RELATED"/>
    <property type="match status" value="1"/>
</dbReference>
<reference evidence="1" key="1">
    <citation type="submission" date="2021-03" db="EMBL/GenBank/DDBJ databases">
        <authorList>
            <person name="Tagirdzhanova G."/>
        </authorList>
    </citation>
    <scope>NUCLEOTIDE SEQUENCE</scope>
</reference>
<proteinExistence type="predicted"/>
<evidence type="ECO:0008006" key="3">
    <source>
        <dbReference type="Google" id="ProtNLM"/>
    </source>
</evidence>
<dbReference type="GO" id="GO:0005739">
    <property type="term" value="C:mitochondrion"/>
    <property type="evidence" value="ECO:0007669"/>
    <property type="project" value="TreeGrafter"/>
</dbReference>
<dbReference type="GO" id="GO:0032049">
    <property type="term" value="P:cardiolipin biosynthetic process"/>
    <property type="evidence" value="ECO:0007669"/>
    <property type="project" value="TreeGrafter"/>
</dbReference>
<sequence length="160" mass="17864">MPLNDGNEPEIRAVVLDKDDCFAIPKETVIYKPYYDKFQALRAAYPGSRLLIVSNSAGTRDDIGGQEADLLERATGVKVFRHKTKKPGCGAQVFEFLRNESGNEVTRPSQIAVIGDRLSTDIMMANMSGFWGLWIKDGVVPEKSFVRLFYSWENVGVSDI</sequence>
<dbReference type="InterPro" id="IPR010021">
    <property type="entry name" value="PGPP1/Gep4"/>
</dbReference>
<dbReference type="AlphaFoldDB" id="A0A8H3EFG5"/>
<dbReference type="InterPro" id="IPR023214">
    <property type="entry name" value="HAD_sf"/>
</dbReference>
<evidence type="ECO:0000313" key="1">
    <source>
        <dbReference type="EMBL" id="CAF9904274.1"/>
    </source>
</evidence>
<protein>
    <recommendedName>
        <fullName evidence="3">HAD-superfamily phosphatase</fullName>
    </recommendedName>
</protein>
<dbReference type="GO" id="GO:0008962">
    <property type="term" value="F:phosphatidylglycerophosphatase activity"/>
    <property type="evidence" value="ECO:0007669"/>
    <property type="project" value="InterPro"/>
</dbReference>
<dbReference type="PANTHER" id="PTHR19288:SF25">
    <property type="entry name" value="PHOSPHATIDYLGLYCEROPHOSPHATASE GEP4, MITOCHONDRIAL"/>
    <property type="match status" value="1"/>
</dbReference>
<dbReference type="Proteomes" id="UP000664521">
    <property type="component" value="Unassembled WGS sequence"/>
</dbReference>
<accession>A0A8H3EFG5</accession>
<dbReference type="OrthoDB" id="198652at2759"/>
<dbReference type="Gene3D" id="3.40.50.1000">
    <property type="entry name" value="HAD superfamily/HAD-like"/>
    <property type="match status" value="1"/>
</dbReference>
<keyword evidence="2" id="KW-1185">Reference proteome</keyword>
<dbReference type="EMBL" id="CAJPDS010000002">
    <property type="protein sequence ID" value="CAF9904274.1"/>
    <property type="molecule type" value="Genomic_DNA"/>
</dbReference>
<dbReference type="InterPro" id="IPR036412">
    <property type="entry name" value="HAD-like_sf"/>
</dbReference>
<dbReference type="Pfam" id="PF09419">
    <property type="entry name" value="PGP_phosphatase"/>
    <property type="match status" value="1"/>
</dbReference>
<dbReference type="NCBIfam" id="TIGR01668">
    <property type="entry name" value="YqeG_hyp_ppase"/>
    <property type="match status" value="1"/>
</dbReference>
<evidence type="ECO:0000313" key="2">
    <source>
        <dbReference type="Proteomes" id="UP000664521"/>
    </source>
</evidence>